<dbReference type="InterPro" id="IPR008629">
    <property type="entry name" value="GUN4-like"/>
</dbReference>
<accession>A0A1G4NYI6</accession>
<dbReference type="SUPFAM" id="SSF140869">
    <property type="entry name" value="GUN4-like"/>
    <property type="match status" value="1"/>
</dbReference>
<dbReference type="Gene3D" id="1.10.10.1770">
    <property type="entry name" value="Gun4-like"/>
    <property type="match status" value="1"/>
</dbReference>
<gene>
    <name evidence="2" type="primary">ycf53</name>
    <name evidence="2" type="ORF">J0255_25</name>
</gene>
<dbReference type="CDD" id="cd16383">
    <property type="entry name" value="GUN4"/>
    <property type="match status" value="1"/>
</dbReference>
<organism evidence="2">
    <name type="scientific">Yamadaella caenomyce</name>
    <dbReference type="NCBI Taxonomy" id="259029"/>
    <lineage>
        <taxon>Eukaryota</taxon>
        <taxon>Rhodophyta</taxon>
        <taxon>Florideophyceae</taxon>
        <taxon>Nemaliophycidae</taxon>
        <taxon>Nemaliales</taxon>
        <taxon>Liagoraceae</taxon>
        <taxon>Yamadaella</taxon>
    </lineage>
</organism>
<geneLocation type="chloroplast" evidence="2"/>
<dbReference type="Gene3D" id="1.25.40.620">
    <property type="match status" value="1"/>
</dbReference>
<keyword evidence="2" id="KW-0150">Chloroplast</keyword>
<dbReference type="PANTHER" id="PTHR34800:SF1">
    <property type="entry name" value="TETRAPYRROLE-BINDING PROTEIN, CHLOROPLASTIC"/>
    <property type="match status" value="1"/>
</dbReference>
<reference evidence="2" key="2">
    <citation type="submission" date="2016-10" db="EMBL/GenBank/DDBJ databases">
        <authorList>
            <person name="de Groot N.N."/>
        </authorList>
    </citation>
    <scope>NUCLEOTIDE SEQUENCE</scope>
    <source>
        <strain evidence="2">J.0255</strain>
    </source>
</reference>
<feature type="domain" description="GUN4-like" evidence="1">
    <location>
        <begin position="100"/>
        <end position="239"/>
    </location>
</feature>
<dbReference type="GeneID" id="29998152"/>
<dbReference type="Pfam" id="PF05419">
    <property type="entry name" value="GUN4"/>
    <property type="match status" value="1"/>
</dbReference>
<evidence type="ECO:0000259" key="1">
    <source>
        <dbReference type="Pfam" id="PF05419"/>
    </source>
</evidence>
<dbReference type="PANTHER" id="PTHR34800">
    <property type="entry name" value="TETRAPYRROLE-BINDING PROTEIN, CHLOROPLASTIC"/>
    <property type="match status" value="1"/>
</dbReference>
<keyword evidence="2" id="KW-0934">Plastid</keyword>
<proteinExistence type="predicted"/>
<dbReference type="InterPro" id="IPR037215">
    <property type="entry name" value="GUN4-like_sf"/>
</dbReference>
<dbReference type="GO" id="GO:0046906">
    <property type="term" value="F:tetrapyrrole binding"/>
    <property type="evidence" value="ECO:0007669"/>
    <property type="project" value="TreeGrafter"/>
</dbReference>
<dbReference type="AlphaFoldDB" id="A0A1G4NYI6"/>
<dbReference type="EMBL" id="LT622875">
    <property type="protein sequence ID" value="SCW23717.1"/>
    <property type="molecule type" value="Genomic_DNA"/>
</dbReference>
<sequence length="243" mass="27880">MHTEDTASLNEKRANLTQVMILNTEYNNSLGSDLVYDMYSQGETGHECLLSLIIDRYQTSNTQIHVLDGLIFELISNSQYSRIRKVVDSRLPYGVVPLCSDVDIDYLPLQRLLVDKSFQQADSLTQSILCRLSQLVGDHERDWLYFTDIPGLPSIDLLTIDNLWKVHSNGLFGLSVQRRIWLATNSNWDNFWAKIGWKVNNVSCRYPNDFVWNVSAPPGHLPLFNQLRGVQVLSALFNHHAWL</sequence>
<evidence type="ECO:0000313" key="2">
    <source>
        <dbReference type="EMBL" id="SCW23717.1"/>
    </source>
</evidence>
<reference evidence="2" key="1">
    <citation type="submission" date="2016-10" db="EMBL/GenBank/DDBJ databases">
        <title>Chloroplast genomes as a tool to resolve red algal phylogenies: a case study in the Nemaliales.</title>
        <authorList>
            <person name="Costa J.F."/>
            <person name="Lin S.M."/>
            <person name="Macaya E.C."/>
            <person name="Fernandez-Garcia C."/>
            <person name="Verbruggen H."/>
        </authorList>
    </citation>
    <scope>NUCLEOTIDE SEQUENCE</scope>
    <source>
        <strain evidence="2">J.0255</strain>
    </source>
</reference>
<name>A0A1G4NYI6_9FLOR</name>
<dbReference type="RefSeq" id="YP_009315262.1">
    <property type="nucleotide sequence ID" value="NC_031666.1"/>
</dbReference>
<protein>
    <recommendedName>
        <fullName evidence="1">GUN4-like domain-containing protein</fullName>
    </recommendedName>
</protein>